<reference evidence="1" key="1">
    <citation type="submission" date="2021-06" db="EMBL/GenBank/DDBJ databases">
        <authorList>
            <person name="Kallberg Y."/>
            <person name="Tangrot J."/>
            <person name="Rosling A."/>
        </authorList>
    </citation>
    <scope>NUCLEOTIDE SEQUENCE</scope>
    <source>
        <strain evidence="1">BR232B</strain>
    </source>
</reference>
<dbReference type="AlphaFoldDB" id="A0A9N9CQA9"/>
<keyword evidence="2" id="KW-1185">Reference proteome</keyword>
<organism evidence="1 2">
    <name type="scientific">Paraglomus brasilianum</name>
    <dbReference type="NCBI Taxonomy" id="144538"/>
    <lineage>
        <taxon>Eukaryota</taxon>
        <taxon>Fungi</taxon>
        <taxon>Fungi incertae sedis</taxon>
        <taxon>Mucoromycota</taxon>
        <taxon>Glomeromycotina</taxon>
        <taxon>Glomeromycetes</taxon>
        <taxon>Paraglomerales</taxon>
        <taxon>Paraglomeraceae</taxon>
        <taxon>Paraglomus</taxon>
    </lineage>
</organism>
<dbReference type="Proteomes" id="UP000789739">
    <property type="component" value="Unassembled WGS sequence"/>
</dbReference>
<accession>A0A9N9CQA9</accession>
<evidence type="ECO:0000313" key="1">
    <source>
        <dbReference type="EMBL" id="CAG8611794.1"/>
    </source>
</evidence>
<proteinExistence type="predicted"/>
<protein>
    <submittedName>
        <fullName evidence="1">5422_t:CDS:1</fullName>
    </submittedName>
</protein>
<sequence>MGKSLVKLLRYHREIQYVVLKNIMMIATQQPEYVKSPNKDFATSAIQAIGRCAIGMPEMAGAV</sequence>
<evidence type="ECO:0000313" key="2">
    <source>
        <dbReference type="Proteomes" id="UP000789739"/>
    </source>
</evidence>
<name>A0A9N9CQA9_9GLOM</name>
<dbReference type="OrthoDB" id="10254310at2759"/>
<gene>
    <name evidence="1" type="ORF">PBRASI_LOCUS8213</name>
</gene>
<comment type="caution">
    <text evidence="1">The sequence shown here is derived from an EMBL/GenBank/DDBJ whole genome shotgun (WGS) entry which is preliminary data.</text>
</comment>
<dbReference type="EMBL" id="CAJVPI010001418">
    <property type="protein sequence ID" value="CAG8611794.1"/>
    <property type="molecule type" value="Genomic_DNA"/>
</dbReference>